<sequence length="77" mass="8159">MGQALAVVGVVALFAAVLVGLPRLAARARRGGTGGSVMGPFEEIWHPAAHRARIEVEVQEERTDAELPGDPQFRGRG</sequence>
<comment type="caution">
    <text evidence="1">The sequence shown here is derived from an EMBL/GenBank/DDBJ whole genome shotgun (WGS) entry which is preliminary data.</text>
</comment>
<dbReference type="EMBL" id="JAGSOV010000012">
    <property type="protein sequence ID" value="MCO1654691.1"/>
    <property type="molecule type" value="Genomic_DNA"/>
</dbReference>
<keyword evidence="2" id="KW-1185">Reference proteome</keyword>
<organism evidence="1 2">
    <name type="scientific">Pseudonocardia humida</name>
    <dbReference type="NCBI Taxonomy" id="2800819"/>
    <lineage>
        <taxon>Bacteria</taxon>
        <taxon>Bacillati</taxon>
        <taxon>Actinomycetota</taxon>
        <taxon>Actinomycetes</taxon>
        <taxon>Pseudonocardiales</taxon>
        <taxon>Pseudonocardiaceae</taxon>
        <taxon>Pseudonocardia</taxon>
    </lineage>
</organism>
<name>A0ABT0ZVC8_9PSEU</name>
<reference evidence="1" key="1">
    <citation type="submission" date="2021-04" db="EMBL/GenBank/DDBJ databases">
        <title>Pseudonocardia sp. nov., isolated from sandy soil of mangrove forest.</title>
        <authorList>
            <person name="Zan Z."/>
            <person name="Huang R."/>
            <person name="Liu W."/>
        </authorList>
    </citation>
    <scope>NUCLEOTIDE SEQUENCE</scope>
    <source>
        <strain evidence="1">S2-4</strain>
    </source>
</reference>
<evidence type="ECO:0008006" key="3">
    <source>
        <dbReference type="Google" id="ProtNLM"/>
    </source>
</evidence>
<accession>A0ABT0ZVC8</accession>
<dbReference type="RefSeq" id="WP_252436312.1">
    <property type="nucleotide sequence ID" value="NZ_JAGSOV010000012.1"/>
</dbReference>
<protein>
    <recommendedName>
        <fullName evidence="3">Secreted protein</fullName>
    </recommendedName>
</protein>
<proteinExistence type="predicted"/>
<dbReference type="Proteomes" id="UP001165283">
    <property type="component" value="Unassembled WGS sequence"/>
</dbReference>
<gene>
    <name evidence="1" type="ORF">KDL28_06440</name>
</gene>
<evidence type="ECO:0000313" key="2">
    <source>
        <dbReference type="Proteomes" id="UP001165283"/>
    </source>
</evidence>
<evidence type="ECO:0000313" key="1">
    <source>
        <dbReference type="EMBL" id="MCO1654691.1"/>
    </source>
</evidence>